<dbReference type="InterPro" id="IPR027417">
    <property type="entry name" value="P-loop_NTPase"/>
</dbReference>
<dbReference type="GO" id="GO:0006270">
    <property type="term" value="P:DNA replication initiation"/>
    <property type="evidence" value="ECO:0007669"/>
    <property type="project" value="TreeGrafter"/>
</dbReference>
<feature type="compositionally biased region" description="Basic and acidic residues" evidence="2">
    <location>
        <begin position="110"/>
        <end position="122"/>
    </location>
</feature>
<dbReference type="AlphaFoldDB" id="A0A143SZA8"/>
<evidence type="ECO:0000256" key="2">
    <source>
        <dbReference type="SAM" id="MobiDB-lite"/>
    </source>
</evidence>
<comment type="similarity">
    <text evidence="1">Belongs to the DnaA family.</text>
</comment>
<proteinExistence type="inferred from homology"/>
<dbReference type="GO" id="GO:0003688">
    <property type="term" value="F:DNA replication origin binding"/>
    <property type="evidence" value="ECO:0007669"/>
    <property type="project" value="TreeGrafter"/>
</dbReference>
<sequence length="178" mass="19616">MPVCRSCTSDECEIDVIQMRFSGPGTHVRYVSSEEFTNEFINSIRDGKGDTFRKRYREMDILLVDDIRFLADKEPTQEEFFHTFNTTGMHADHKIRADGRAPLHLQPGHRTHEPHQERRAKNDGIAGGPGRGAAGGSIVASALGTADLTRSPTSSPPSRTARPVATRTTSTRTTTSCS</sequence>
<dbReference type="PRINTS" id="PR00051">
    <property type="entry name" value="DNAA"/>
</dbReference>
<dbReference type="InterPro" id="IPR020591">
    <property type="entry name" value="Chromosome_initiator_DnaA-like"/>
</dbReference>
<keyword evidence="4" id="KW-0614">Plasmid</keyword>
<feature type="compositionally biased region" description="Low complexity" evidence="2">
    <location>
        <begin position="149"/>
        <end position="178"/>
    </location>
</feature>
<dbReference type="Gene3D" id="3.40.50.300">
    <property type="entry name" value="P-loop containing nucleotide triphosphate hydrolases"/>
    <property type="match status" value="1"/>
</dbReference>
<feature type="compositionally biased region" description="Gly residues" evidence="2">
    <location>
        <begin position="125"/>
        <end position="135"/>
    </location>
</feature>
<evidence type="ECO:0000313" key="4">
    <source>
        <dbReference type="EMBL" id="BAU77497.1"/>
    </source>
</evidence>
<geneLocation type="plasmid" evidence="4">
    <name>SAP2</name>
</geneLocation>
<reference evidence="4" key="1">
    <citation type="submission" date="2016-03" db="EMBL/GenBank/DDBJ databases">
        <title>Complete sequence of the second linear plasmid SAP2 of Streptomyces avermitilis.</title>
        <authorList>
            <person name="Ikeda H."/>
        </authorList>
    </citation>
    <scope>NUCLEOTIDE SEQUENCE</scope>
    <source>
        <strain evidence="4">MA-4680</strain>
        <plasmid evidence="4">SAP2</plasmid>
    </source>
</reference>
<keyword evidence="1" id="KW-0235">DNA replication</keyword>
<accession>A0A143SZA8</accession>
<feature type="domain" description="Chromosomal replication initiator protein DnaA ATPAse" evidence="3">
    <location>
        <begin position="23"/>
        <end position="102"/>
    </location>
</feature>
<gene>
    <name evidence="4" type="ORF">SAVERM_2p053</name>
</gene>
<evidence type="ECO:0000256" key="1">
    <source>
        <dbReference type="RuleBase" id="RU004227"/>
    </source>
</evidence>
<organism evidence="4">
    <name type="scientific">Streptomyces avermitilis (strain ATCC 31267 / DSM 46492 / JCM 5070 / NBRC 14893 / NCIMB 12804 / NRRL 8165 / MA-4680)</name>
    <dbReference type="NCBI Taxonomy" id="227882"/>
    <lineage>
        <taxon>Bacteria</taxon>
        <taxon>Bacillati</taxon>
        <taxon>Actinomycetota</taxon>
        <taxon>Actinomycetes</taxon>
        <taxon>Kitasatosporales</taxon>
        <taxon>Streptomycetaceae</taxon>
        <taxon>Streptomyces</taxon>
    </lineage>
</organism>
<dbReference type="PANTHER" id="PTHR30050:SF2">
    <property type="entry name" value="CHROMOSOMAL REPLICATION INITIATOR PROTEIN DNAA"/>
    <property type="match status" value="1"/>
</dbReference>
<dbReference type="Pfam" id="PF00308">
    <property type="entry name" value="Bac_DnaA"/>
    <property type="match status" value="1"/>
</dbReference>
<dbReference type="EMBL" id="AP017380">
    <property type="protein sequence ID" value="BAU77497.1"/>
    <property type="molecule type" value="Genomic_DNA"/>
</dbReference>
<dbReference type="GO" id="GO:0005886">
    <property type="term" value="C:plasma membrane"/>
    <property type="evidence" value="ECO:0007669"/>
    <property type="project" value="TreeGrafter"/>
</dbReference>
<dbReference type="PANTHER" id="PTHR30050">
    <property type="entry name" value="CHROMOSOMAL REPLICATION INITIATOR PROTEIN DNAA"/>
    <property type="match status" value="1"/>
</dbReference>
<name>A0A143SZA8_STRAW</name>
<dbReference type="InterPro" id="IPR013317">
    <property type="entry name" value="DnaA_dom"/>
</dbReference>
<evidence type="ECO:0000259" key="3">
    <source>
        <dbReference type="Pfam" id="PF00308"/>
    </source>
</evidence>
<dbReference type="SUPFAM" id="SSF52540">
    <property type="entry name" value="P-loop containing nucleoside triphosphate hydrolases"/>
    <property type="match status" value="1"/>
</dbReference>
<protein>
    <submittedName>
        <fullName evidence="4">Putative chromosomal replication initiation protein</fullName>
    </submittedName>
</protein>
<feature type="region of interest" description="Disordered" evidence="2">
    <location>
        <begin position="102"/>
        <end position="178"/>
    </location>
</feature>